<evidence type="ECO:0000256" key="3">
    <source>
        <dbReference type="ARBA" id="ARBA00022448"/>
    </source>
</evidence>
<dbReference type="FunFam" id="3.40.50.300:FF:000016">
    <property type="entry name" value="Oligopeptide ABC transporter ATP-binding component"/>
    <property type="match status" value="1"/>
</dbReference>
<evidence type="ECO:0000256" key="2">
    <source>
        <dbReference type="ARBA" id="ARBA00005417"/>
    </source>
</evidence>
<dbReference type="InterPro" id="IPR050319">
    <property type="entry name" value="ABC_transp_ATP-bind"/>
</dbReference>
<dbReference type="InterPro" id="IPR017871">
    <property type="entry name" value="ABC_transporter-like_CS"/>
</dbReference>
<dbReference type="CDD" id="cd03257">
    <property type="entry name" value="ABC_NikE_OppD_transporters"/>
    <property type="match status" value="1"/>
</dbReference>
<dbReference type="InterPro" id="IPR003439">
    <property type="entry name" value="ABC_transporter-like_ATP-bd"/>
</dbReference>
<evidence type="ECO:0000256" key="1">
    <source>
        <dbReference type="ARBA" id="ARBA00004417"/>
    </source>
</evidence>
<dbReference type="InterPro" id="IPR003593">
    <property type="entry name" value="AAA+_ATPase"/>
</dbReference>
<evidence type="ECO:0000313" key="8">
    <source>
        <dbReference type="Proteomes" id="UP000436822"/>
    </source>
</evidence>
<dbReference type="Pfam" id="PF00005">
    <property type="entry name" value="ABC_tran"/>
    <property type="match status" value="1"/>
</dbReference>
<comment type="caution">
    <text evidence="7">The sequence shown here is derived from an EMBL/GenBank/DDBJ whole genome shotgun (WGS) entry which is preliminary data.</text>
</comment>
<dbReference type="Pfam" id="PF08352">
    <property type="entry name" value="oligo_HPY"/>
    <property type="match status" value="1"/>
</dbReference>
<sequence length="348" mass="38630">MALDMKTEPLVRVQNLKMHFPIYGGLLQRKVGDVKAVDGISFDIYEGETLGLVGESGCGKSTVGRAVLRLYDITDGAIRIDGDDIATADAGKLRSMRPLMQMIFQDPQASLNPRMTVADIIAEPLREHVKMSKIEREDRVLELMDQVGLNKEFANRYPHEFSGGQRQRIGIARALALNPKFIVCDEPIAALDVSIQAQVVNLLEELQDRLGLTYLFISHDLSMVRHIADRVAVMYLGQIAELAPRAELYEAPLHPYTQALLSAVPEPDPNIEEQVERIILTGDVPSPSNPPQGCNFCTRCPQVMEICKTVEPQFQEVQPGRFVACHLHQIAENAASEAHKSIQQGEIT</sequence>
<reference evidence="7 8" key="1">
    <citation type="submission" date="2019-12" db="EMBL/GenBank/DDBJ databases">
        <title>Litoreibacter badius sp. nov., a novel bacteriochlorophyll a-containing bacterium in the genus Litoreibacter.</title>
        <authorList>
            <person name="Kanamuro M."/>
            <person name="Takabe Y."/>
            <person name="Mori K."/>
            <person name="Takaichi S."/>
            <person name="Hanada S."/>
        </authorList>
    </citation>
    <scope>NUCLEOTIDE SEQUENCE [LARGE SCALE GENOMIC DNA]</scope>
    <source>
        <strain evidence="7 8">K6</strain>
    </source>
</reference>
<keyword evidence="8" id="KW-1185">Reference proteome</keyword>
<comment type="similarity">
    <text evidence="2">Belongs to the ABC transporter superfamily.</text>
</comment>
<dbReference type="GO" id="GO:0005886">
    <property type="term" value="C:plasma membrane"/>
    <property type="evidence" value="ECO:0007669"/>
    <property type="project" value="UniProtKB-SubCell"/>
</dbReference>
<evidence type="ECO:0000259" key="6">
    <source>
        <dbReference type="PROSITE" id="PS50893"/>
    </source>
</evidence>
<dbReference type="RefSeq" id="WP_279285277.1">
    <property type="nucleotide sequence ID" value="NZ_BLJE01000003.1"/>
</dbReference>
<name>A0A6N6JI28_9RHOB</name>
<gene>
    <name evidence="7" type="ORF">KIN_28380</name>
</gene>
<evidence type="ECO:0000256" key="4">
    <source>
        <dbReference type="ARBA" id="ARBA00022741"/>
    </source>
</evidence>
<keyword evidence="3" id="KW-0813">Transport</keyword>
<dbReference type="Gene3D" id="3.40.50.300">
    <property type="entry name" value="P-loop containing nucleotide triphosphate hydrolases"/>
    <property type="match status" value="1"/>
</dbReference>
<dbReference type="Proteomes" id="UP000436822">
    <property type="component" value="Unassembled WGS sequence"/>
</dbReference>
<dbReference type="PROSITE" id="PS50893">
    <property type="entry name" value="ABC_TRANSPORTER_2"/>
    <property type="match status" value="1"/>
</dbReference>
<dbReference type="SUPFAM" id="SSF52540">
    <property type="entry name" value="P-loop containing nucleoside triphosphate hydrolases"/>
    <property type="match status" value="1"/>
</dbReference>
<dbReference type="AlphaFoldDB" id="A0A6N6JI28"/>
<comment type="subcellular location">
    <subcellularLocation>
        <location evidence="1">Cell inner membrane</location>
        <topology evidence="1">Peripheral membrane protein</topology>
    </subcellularLocation>
</comment>
<dbReference type="InterPro" id="IPR027417">
    <property type="entry name" value="P-loop_NTPase"/>
</dbReference>
<dbReference type="PANTHER" id="PTHR43776:SF7">
    <property type="entry name" value="D,D-DIPEPTIDE TRANSPORT ATP-BINDING PROTEIN DDPF-RELATED"/>
    <property type="match status" value="1"/>
</dbReference>
<dbReference type="GO" id="GO:0005524">
    <property type="term" value="F:ATP binding"/>
    <property type="evidence" value="ECO:0007669"/>
    <property type="project" value="UniProtKB-KW"/>
</dbReference>
<dbReference type="PANTHER" id="PTHR43776">
    <property type="entry name" value="TRANSPORT ATP-BINDING PROTEIN"/>
    <property type="match status" value="1"/>
</dbReference>
<dbReference type="NCBIfam" id="NF008453">
    <property type="entry name" value="PRK11308.1"/>
    <property type="match status" value="1"/>
</dbReference>
<dbReference type="SMART" id="SM00382">
    <property type="entry name" value="AAA"/>
    <property type="match status" value="1"/>
</dbReference>
<dbReference type="EMBL" id="BLJE01000003">
    <property type="protein sequence ID" value="GFE65764.1"/>
    <property type="molecule type" value="Genomic_DNA"/>
</dbReference>
<dbReference type="InterPro" id="IPR013563">
    <property type="entry name" value="Oligopep_ABC_C"/>
</dbReference>
<dbReference type="PROSITE" id="PS00211">
    <property type="entry name" value="ABC_TRANSPORTER_1"/>
    <property type="match status" value="1"/>
</dbReference>
<keyword evidence="5 7" id="KW-0067">ATP-binding</keyword>
<protein>
    <submittedName>
        <fullName evidence="7">ABC transporter ATP-binding protein</fullName>
    </submittedName>
</protein>
<dbReference type="NCBIfam" id="TIGR01727">
    <property type="entry name" value="oligo_HPY"/>
    <property type="match status" value="1"/>
</dbReference>
<evidence type="ECO:0000313" key="7">
    <source>
        <dbReference type="EMBL" id="GFE65764.1"/>
    </source>
</evidence>
<dbReference type="GO" id="GO:0016887">
    <property type="term" value="F:ATP hydrolysis activity"/>
    <property type="evidence" value="ECO:0007669"/>
    <property type="project" value="InterPro"/>
</dbReference>
<evidence type="ECO:0000256" key="5">
    <source>
        <dbReference type="ARBA" id="ARBA00022840"/>
    </source>
</evidence>
<keyword evidence="4" id="KW-0547">Nucleotide-binding</keyword>
<dbReference type="GO" id="GO:0015833">
    <property type="term" value="P:peptide transport"/>
    <property type="evidence" value="ECO:0007669"/>
    <property type="project" value="InterPro"/>
</dbReference>
<dbReference type="GO" id="GO:0055085">
    <property type="term" value="P:transmembrane transport"/>
    <property type="evidence" value="ECO:0007669"/>
    <property type="project" value="UniProtKB-ARBA"/>
</dbReference>
<accession>A0A6N6JI28</accession>
<organism evidence="7 8">
    <name type="scientific">Litoreibacter roseus</name>
    <dbReference type="NCBI Taxonomy" id="2601869"/>
    <lineage>
        <taxon>Bacteria</taxon>
        <taxon>Pseudomonadati</taxon>
        <taxon>Pseudomonadota</taxon>
        <taxon>Alphaproteobacteria</taxon>
        <taxon>Rhodobacterales</taxon>
        <taxon>Roseobacteraceae</taxon>
        <taxon>Litoreibacter</taxon>
    </lineage>
</organism>
<feature type="domain" description="ABC transporter" evidence="6">
    <location>
        <begin position="11"/>
        <end position="261"/>
    </location>
</feature>
<proteinExistence type="inferred from homology"/>